<dbReference type="CDD" id="cd11043">
    <property type="entry name" value="CYP90-like"/>
    <property type="match status" value="1"/>
</dbReference>
<dbReference type="PRINTS" id="PR00385">
    <property type="entry name" value="P450"/>
</dbReference>
<evidence type="ECO:0000256" key="7">
    <source>
        <dbReference type="ARBA" id="ARBA00022989"/>
    </source>
</evidence>
<keyword evidence="10 13" id="KW-0503">Monooxygenase</keyword>
<dbReference type="EMBL" id="GEVM01009545">
    <property type="protein sequence ID" value="JAU96393.1"/>
    <property type="molecule type" value="Transcribed_RNA"/>
</dbReference>
<dbReference type="InterPro" id="IPR017972">
    <property type="entry name" value="Cyt_P450_CS"/>
</dbReference>
<evidence type="ECO:0000256" key="2">
    <source>
        <dbReference type="ARBA" id="ARBA00004167"/>
    </source>
</evidence>
<name>A0A1J3JVP6_NOCCA</name>
<dbReference type="PANTHER" id="PTHR24286:SF349">
    <property type="entry name" value="CYTOCHROME P450 716A1-RELATED"/>
    <property type="match status" value="1"/>
</dbReference>
<evidence type="ECO:0000256" key="6">
    <source>
        <dbReference type="ARBA" id="ARBA00022723"/>
    </source>
</evidence>
<keyword evidence="9 12" id="KW-0408">Iron</keyword>
<evidence type="ECO:0000313" key="14">
    <source>
        <dbReference type="EMBL" id="JAU96393.1"/>
    </source>
</evidence>
<comment type="similarity">
    <text evidence="3 13">Belongs to the cytochrome P450 family.</text>
</comment>
<sequence>MYLTIIFLFISPILLSLLFLFRKHISHFSYPNLPPGKTGFPLIGESFSFLSAGRQGHPEKFITDRVRRFSSGVFKTHIFGSPTAVVTGASGNKFLFTNENKLVVSWWPDSVNKIFPSSMETSSKDEAKKLRMLLVPFLKPEALRRYVGVMDEIAHRHFETEWANQHQLVVVPLTKKFTFAIACCLFLSMDDPERVRKLEEPFDTVAKGVISVPIDLPGTRFNRAIKASRLLRKEVSMIVRSRKEELIKAGKASVKHDILSHMLMSIEEETKDEDLADKIIGLLIGGHDTASIVCTFVVNFLAEFPHVYKRVRQEQKEILEGKEVNEGLRWEDIEKMKYSWNVACEVMRIVPPLPGTFREAIDHFSFKGFNIPKGWKLYWSAIATHKNPDYFPEPDRFEPDRFEGSGPRPYTYVPFGGGPRMCPGREYARLEILIFMHHLVKRFKWEKVFPNENKIISVDPFPVPAKGTPIRIFPLP</sequence>
<keyword evidence="6 12" id="KW-0479">Metal-binding</keyword>
<dbReference type="Gene3D" id="1.10.630.10">
    <property type="entry name" value="Cytochrome P450"/>
    <property type="match status" value="1"/>
</dbReference>
<evidence type="ECO:0000256" key="1">
    <source>
        <dbReference type="ARBA" id="ARBA00001971"/>
    </source>
</evidence>
<dbReference type="GO" id="GO:0020037">
    <property type="term" value="F:heme binding"/>
    <property type="evidence" value="ECO:0007669"/>
    <property type="project" value="InterPro"/>
</dbReference>
<evidence type="ECO:0000256" key="11">
    <source>
        <dbReference type="ARBA" id="ARBA00023136"/>
    </source>
</evidence>
<dbReference type="InterPro" id="IPR036396">
    <property type="entry name" value="Cyt_P450_sf"/>
</dbReference>
<accession>A0A1J3JVP6</accession>
<dbReference type="PANTHER" id="PTHR24286">
    <property type="entry name" value="CYTOCHROME P450 26"/>
    <property type="match status" value="1"/>
</dbReference>
<dbReference type="InterPro" id="IPR002401">
    <property type="entry name" value="Cyt_P450_E_grp-I"/>
</dbReference>
<evidence type="ECO:0000256" key="5">
    <source>
        <dbReference type="ARBA" id="ARBA00022692"/>
    </source>
</evidence>
<dbReference type="PRINTS" id="PR00463">
    <property type="entry name" value="EP450I"/>
</dbReference>
<dbReference type="GO" id="GO:0005506">
    <property type="term" value="F:iron ion binding"/>
    <property type="evidence" value="ECO:0007669"/>
    <property type="project" value="InterPro"/>
</dbReference>
<dbReference type="GO" id="GO:0016020">
    <property type="term" value="C:membrane"/>
    <property type="evidence" value="ECO:0007669"/>
    <property type="project" value="UniProtKB-SubCell"/>
</dbReference>
<dbReference type="GO" id="GO:0004497">
    <property type="term" value="F:monooxygenase activity"/>
    <property type="evidence" value="ECO:0007669"/>
    <property type="project" value="UniProtKB-KW"/>
</dbReference>
<reference evidence="14" key="1">
    <citation type="submission" date="2016-07" db="EMBL/GenBank/DDBJ databases">
        <title>De novo transcriptome assembly of four accessions of the metal hyperaccumulator plant Noccaea caerulescens.</title>
        <authorList>
            <person name="Blande D."/>
            <person name="Halimaa P."/>
            <person name="Tervahauta A.I."/>
            <person name="Aarts M.G."/>
            <person name="Karenlampi S.O."/>
        </authorList>
    </citation>
    <scope>NUCLEOTIDE SEQUENCE</scope>
</reference>
<dbReference type="SUPFAM" id="SSF48264">
    <property type="entry name" value="Cytochrome P450"/>
    <property type="match status" value="1"/>
</dbReference>
<dbReference type="GO" id="GO:0016125">
    <property type="term" value="P:sterol metabolic process"/>
    <property type="evidence" value="ECO:0007669"/>
    <property type="project" value="TreeGrafter"/>
</dbReference>
<dbReference type="PROSITE" id="PS00086">
    <property type="entry name" value="CYTOCHROME_P450"/>
    <property type="match status" value="1"/>
</dbReference>
<comment type="cofactor">
    <cofactor evidence="1 12">
        <name>heme</name>
        <dbReference type="ChEBI" id="CHEBI:30413"/>
    </cofactor>
</comment>
<evidence type="ECO:0000256" key="13">
    <source>
        <dbReference type="RuleBase" id="RU000461"/>
    </source>
</evidence>
<dbReference type="InterPro" id="IPR001128">
    <property type="entry name" value="Cyt_P450"/>
</dbReference>
<evidence type="ECO:0000256" key="10">
    <source>
        <dbReference type="ARBA" id="ARBA00023033"/>
    </source>
</evidence>
<comment type="subcellular location">
    <subcellularLocation>
        <location evidence="2">Membrane</location>
        <topology evidence="2">Single-pass membrane protein</topology>
    </subcellularLocation>
</comment>
<evidence type="ECO:0000256" key="8">
    <source>
        <dbReference type="ARBA" id="ARBA00023002"/>
    </source>
</evidence>
<gene>
    <name evidence="14" type="ORF">MP_TR4943_c1_g1_i1_g.13482</name>
</gene>
<dbReference type="GO" id="GO:0016705">
    <property type="term" value="F:oxidoreductase activity, acting on paired donors, with incorporation or reduction of molecular oxygen"/>
    <property type="evidence" value="ECO:0007669"/>
    <property type="project" value="InterPro"/>
</dbReference>
<proteinExistence type="inferred from homology"/>
<keyword evidence="11" id="KW-0472">Membrane</keyword>
<evidence type="ECO:0000256" key="3">
    <source>
        <dbReference type="ARBA" id="ARBA00010617"/>
    </source>
</evidence>
<keyword evidence="4 12" id="KW-0349">Heme</keyword>
<evidence type="ECO:0000256" key="12">
    <source>
        <dbReference type="PIRSR" id="PIRSR602401-1"/>
    </source>
</evidence>
<dbReference type="FunFam" id="1.10.630.10:FF:000022">
    <property type="entry name" value="Taxadiene 5-alpha hydroxylase"/>
    <property type="match status" value="1"/>
</dbReference>
<organism evidence="14">
    <name type="scientific">Noccaea caerulescens</name>
    <name type="common">Alpine penny-cress</name>
    <name type="synonym">Thlaspi caerulescens</name>
    <dbReference type="NCBI Taxonomy" id="107243"/>
    <lineage>
        <taxon>Eukaryota</taxon>
        <taxon>Viridiplantae</taxon>
        <taxon>Streptophyta</taxon>
        <taxon>Embryophyta</taxon>
        <taxon>Tracheophyta</taxon>
        <taxon>Spermatophyta</taxon>
        <taxon>Magnoliopsida</taxon>
        <taxon>eudicotyledons</taxon>
        <taxon>Gunneridae</taxon>
        <taxon>Pentapetalae</taxon>
        <taxon>rosids</taxon>
        <taxon>malvids</taxon>
        <taxon>Brassicales</taxon>
        <taxon>Brassicaceae</taxon>
        <taxon>Coluteocarpeae</taxon>
        <taxon>Noccaea</taxon>
    </lineage>
</organism>
<keyword evidence="5" id="KW-0812">Transmembrane</keyword>
<dbReference type="Pfam" id="PF00067">
    <property type="entry name" value="p450"/>
    <property type="match status" value="1"/>
</dbReference>
<evidence type="ECO:0000256" key="9">
    <source>
        <dbReference type="ARBA" id="ARBA00023004"/>
    </source>
</evidence>
<protein>
    <submittedName>
        <fullName evidence="14">Beta-amyrin 28-oxidase</fullName>
    </submittedName>
</protein>
<dbReference type="AlphaFoldDB" id="A0A1J3JVP6"/>
<evidence type="ECO:0000256" key="4">
    <source>
        <dbReference type="ARBA" id="ARBA00022617"/>
    </source>
</evidence>
<keyword evidence="7" id="KW-1133">Transmembrane helix</keyword>
<keyword evidence="8 13" id="KW-0560">Oxidoreductase</keyword>
<feature type="binding site" description="axial binding residue" evidence="12">
    <location>
        <position position="422"/>
    </location>
    <ligand>
        <name>heme</name>
        <dbReference type="ChEBI" id="CHEBI:30413"/>
    </ligand>
    <ligandPart>
        <name>Fe</name>
        <dbReference type="ChEBI" id="CHEBI:18248"/>
    </ligandPart>
</feature>